<dbReference type="InterPro" id="IPR036670">
    <property type="entry name" value="SecA_X-link_sf"/>
</dbReference>
<evidence type="ECO:0000256" key="6">
    <source>
        <dbReference type="ARBA" id="ARBA00022519"/>
    </source>
</evidence>
<feature type="binding site" evidence="15">
    <location>
        <position position="514"/>
    </location>
    <ligand>
        <name>ATP</name>
        <dbReference type="ChEBI" id="CHEBI:30616"/>
    </ligand>
</feature>
<evidence type="ECO:0000259" key="19">
    <source>
        <dbReference type="PROSITE" id="PS51194"/>
    </source>
</evidence>
<dbReference type="FunFam" id="1.10.3060.10:FF:000003">
    <property type="entry name" value="Protein translocase subunit SecA"/>
    <property type="match status" value="1"/>
</dbReference>
<proteinExistence type="inferred from homology"/>
<evidence type="ECO:0000313" key="21">
    <source>
        <dbReference type="EMBL" id="MYN03439.1"/>
    </source>
</evidence>
<keyword evidence="10 15" id="KW-0067">ATP-binding</keyword>
<evidence type="ECO:0000256" key="14">
    <source>
        <dbReference type="ARBA" id="ARBA00023136"/>
    </source>
</evidence>
<feature type="compositionally biased region" description="Basic and acidic residues" evidence="17">
    <location>
        <begin position="570"/>
        <end position="580"/>
    </location>
</feature>
<dbReference type="FunFam" id="3.40.50.300:FF:000113">
    <property type="entry name" value="Preprotein translocase subunit SecA"/>
    <property type="match status" value="1"/>
</dbReference>
<evidence type="ECO:0000256" key="17">
    <source>
        <dbReference type="SAM" id="MobiDB-lite"/>
    </source>
</evidence>
<dbReference type="InterPro" id="IPR020937">
    <property type="entry name" value="SecA_CS"/>
</dbReference>
<comment type="cofactor">
    <cofactor evidence="1">
        <name>Zn(2+)</name>
        <dbReference type="ChEBI" id="CHEBI:29105"/>
    </cofactor>
</comment>
<dbReference type="GO" id="GO:0065002">
    <property type="term" value="P:intracellular protein transmembrane transport"/>
    <property type="evidence" value="ECO:0007669"/>
    <property type="project" value="UniProtKB-UniRule"/>
</dbReference>
<dbReference type="GO" id="GO:0005886">
    <property type="term" value="C:plasma membrane"/>
    <property type="evidence" value="ECO:0007669"/>
    <property type="project" value="UniProtKB-SubCell"/>
</dbReference>
<name>A0A6N9HJB3_9BURK</name>
<sequence length="920" mass="102672">MSLLTQIFGSRNQRLLKQYQKTVKAINALEPEFEKLSDAELQAKTPALKERVANGETLDDLLPEAFAVCREASKRVFKMRHFDVQLVGGMVLHYGKIAEMGTGEGKTLTATLPAYLNALSGKGVHIVTVNDYLAQRDAETMGKLYRWLGLSCGVNLSQMPHADKQAAYASDITYGTNNEFGFDYLRDNMVFEAGDRVQRALNFGIVDEVDSILIDEARTPLIISGQAENHTDLYHKMNLLPPQLTQQVGEETPDGKGKVEVPGDYTKDEKSHQVLLTEAGHEKAEAILTKMGLLPEGASLYDSANITLVHHLYAALRAHALYFKDQHYVVQNNEVVIVDEFTGRLMTGRRWSDGLHQAVEAKEGVKIQNENQTLASITFQNYFRMYGKLAGMTGTADTEAYEFQEIYGLETVVIPPNRPSARKDRQDQVYKSNAEKYNAMMLDIRECYERGQPVLVGTTSIENSELLSGILDKAGLPHNVLNAKQHAREAEIIAQAGSPKAITIATNMAGRGTDIVLGGNVEKQIQFIEANPDLSDADKAAQAQSLRDGWQALHNQVVAAGGLHIVGTERHESRRVDNQLRGRSGRQGDPGSSRFYLSLDDPLLRIFAGDRVRAIMDRLKMPEGEPIEAGIVSRSIESAQRKVEARNFDIRKQLLEYDDVANDQRKVIYSQRNELLEATDISETIQSLRQGVFTDLVRQYVPAESVEEQWDVPALQKALASEWQIDLPLVEMLEKESQISDEDIVERVVAAADAVYQAKVDIVSKEAFGGFERNVMLQSVDTHWREHLAALDHLRQGIHLRGYAQKNPKQEYKREAFELFGTMLDMIKNDVIRMIMMVRIQSREEVEAAEAAMNQTHLENVHYQHADFNPNAAPEELLAPTAMPAGELEEALSQGFKVGRNDPCPCGSGKKFKACHGKLA</sequence>
<dbReference type="PROSITE" id="PS51192">
    <property type="entry name" value="HELICASE_ATP_BIND_1"/>
    <property type="match status" value="1"/>
</dbReference>
<keyword evidence="14 15" id="KW-0472">Membrane</keyword>
<dbReference type="Gene3D" id="1.10.3060.10">
    <property type="entry name" value="Helical scaffold and wing domains of SecA"/>
    <property type="match status" value="1"/>
</dbReference>
<organism evidence="21 22">
    <name type="scientific">Pseudoduganella guangdongensis</name>
    <dbReference type="NCBI Taxonomy" id="2692179"/>
    <lineage>
        <taxon>Bacteria</taxon>
        <taxon>Pseudomonadati</taxon>
        <taxon>Pseudomonadota</taxon>
        <taxon>Betaproteobacteria</taxon>
        <taxon>Burkholderiales</taxon>
        <taxon>Oxalobacteraceae</taxon>
        <taxon>Telluria group</taxon>
        <taxon>Pseudoduganella</taxon>
    </lineage>
</organism>
<dbReference type="GO" id="GO:0005524">
    <property type="term" value="F:ATP binding"/>
    <property type="evidence" value="ECO:0007669"/>
    <property type="project" value="UniProtKB-UniRule"/>
</dbReference>
<dbReference type="Gene3D" id="3.90.1440.10">
    <property type="entry name" value="SecA, preprotein cross-linking domain"/>
    <property type="match status" value="1"/>
</dbReference>
<feature type="binding site" evidence="15">
    <location>
        <begin position="103"/>
        <end position="107"/>
    </location>
    <ligand>
        <name>ATP</name>
        <dbReference type="ChEBI" id="CHEBI:30616"/>
    </ligand>
</feature>
<dbReference type="SUPFAM" id="SSF81767">
    <property type="entry name" value="Pre-protein crosslinking domain of SecA"/>
    <property type="match status" value="1"/>
</dbReference>
<dbReference type="PANTHER" id="PTHR30612">
    <property type="entry name" value="SECA INNER MEMBRANE COMPONENT OF SEC PROTEIN SECRETION SYSTEM"/>
    <property type="match status" value="1"/>
</dbReference>
<dbReference type="PANTHER" id="PTHR30612:SF0">
    <property type="entry name" value="CHLOROPLAST PROTEIN-TRANSPORTING ATPASE"/>
    <property type="match status" value="1"/>
</dbReference>
<dbReference type="GO" id="GO:0031522">
    <property type="term" value="C:cell envelope Sec protein transport complex"/>
    <property type="evidence" value="ECO:0007669"/>
    <property type="project" value="UniProtKB-ARBA"/>
</dbReference>
<dbReference type="InterPro" id="IPR011130">
    <property type="entry name" value="SecA_preprotein_X-link_dom"/>
</dbReference>
<evidence type="ECO:0000256" key="5">
    <source>
        <dbReference type="ARBA" id="ARBA00022490"/>
    </source>
</evidence>
<keyword evidence="6" id="KW-0997">Cell inner membrane</keyword>
<evidence type="ECO:0000256" key="16">
    <source>
        <dbReference type="RuleBase" id="RU003874"/>
    </source>
</evidence>
<keyword evidence="7" id="KW-0479">Metal-binding</keyword>
<comment type="subcellular location">
    <subcellularLocation>
        <location evidence="15">Cell membrane</location>
        <topology evidence="15">Peripheral membrane protein</topology>
        <orientation evidence="15">Cytoplasmic side</orientation>
    </subcellularLocation>
    <subcellularLocation>
        <location evidence="15">Cytoplasm</location>
    </subcellularLocation>
    <text evidence="15">Distribution is 50-50.</text>
</comment>
<dbReference type="PROSITE" id="PS01312">
    <property type="entry name" value="SECA"/>
    <property type="match status" value="1"/>
</dbReference>
<dbReference type="Pfam" id="PF07516">
    <property type="entry name" value="SecA_SW"/>
    <property type="match status" value="1"/>
</dbReference>
<dbReference type="RefSeq" id="WP_161026418.1">
    <property type="nucleotide sequence ID" value="NZ_WWCJ01000010.1"/>
</dbReference>
<accession>A0A6N9HJB3</accession>
<dbReference type="GO" id="GO:0008564">
    <property type="term" value="F:protein-exporting ATPase activity"/>
    <property type="evidence" value="ECO:0007669"/>
    <property type="project" value="UniProtKB-EC"/>
</dbReference>
<dbReference type="InterPro" id="IPR011115">
    <property type="entry name" value="SecA_DEAD"/>
</dbReference>
<evidence type="ECO:0000256" key="12">
    <source>
        <dbReference type="ARBA" id="ARBA00022967"/>
    </source>
</evidence>
<dbReference type="Proteomes" id="UP000448575">
    <property type="component" value="Unassembled WGS sequence"/>
</dbReference>
<dbReference type="PROSITE" id="PS51194">
    <property type="entry name" value="HELICASE_CTER"/>
    <property type="match status" value="1"/>
</dbReference>
<comment type="function">
    <text evidence="15">Part of the Sec protein translocase complex. Interacts with the SecYEG preprotein conducting channel. Has a central role in coupling the hydrolysis of ATP to the transfer of proteins into and across the cell membrane, serving both as a receptor for the preprotein-SecB complex and as an ATP-driven molecular motor driving the stepwise translocation of polypeptide chains across the membrane.</text>
</comment>
<dbReference type="Pfam" id="PF07517">
    <property type="entry name" value="SecA_DEAD"/>
    <property type="match status" value="1"/>
</dbReference>
<dbReference type="SMART" id="SM00958">
    <property type="entry name" value="SecA_PP_bind"/>
    <property type="match status" value="1"/>
</dbReference>
<keyword evidence="8 15" id="KW-0547">Nucleotide-binding</keyword>
<feature type="domain" description="Helicase ATP-binding" evidence="18">
    <location>
        <begin position="87"/>
        <end position="245"/>
    </location>
</feature>
<comment type="similarity">
    <text evidence="2 15 16">Belongs to the SecA family.</text>
</comment>
<dbReference type="SMART" id="SM00957">
    <property type="entry name" value="SecA_DEAD"/>
    <property type="match status" value="1"/>
</dbReference>
<keyword evidence="13 15" id="KW-0811">Translocation</keyword>
<dbReference type="InterPro" id="IPR014018">
    <property type="entry name" value="SecA_motor_DEAD"/>
</dbReference>
<comment type="caution">
    <text evidence="21">The sequence shown here is derived from an EMBL/GenBank/DDBJ whole genome shotgun (WGS) entry which is preliminary data.</text>
</comment>
<dbReference type="CDD" id="cd18803">
    <property type="entry name" value="SF2_C_secA"/>
    <property type="match status" value="1"/>
</dbReference>
<dbReference type="InterPro" id="IPR011116">
    <property type="entry name" value="SecA_Wing/Scaffold"/>
</dbReference>
<comment type="catalytic activity">
    <reaction evidence="15">
        <text>ATP + H2O + cellular proteinSide 1 = ADP + phosphate + cellular proteinSide 2.</text>
        <dbReference type="EC" id="7.4.2.8"/>
    </reaction>
</comment>
<evidence type="ECO:0000256" key="9">
    <source>
        <dbReference type="ARBA" id="ARBA00022833"/>
    </source>
</evidence>
<evidence type="ECO:0000256" key="11">
    <source>
        <dbReference type="ARBA" id="ARBA00022927"/>
    </source>
</evidence>
<evidence type="ECO:0000256" key="10">
    <source>
        <dbReference type="ARBA" id="ARBA00022840"/>
    </source>
</evidence>
<dbReference type="InterPro" id="IPR014001">
    <property type="entry name" value="Helicase_ATP-bd"/>
</dbReference>
<keyword evidence="5 15" id="KW-0963">Cytoplasm</keyword>
<dbReference type="SUPFAM" id="SSF81886">
    <property type="entry name" value="Helical scaffold and wing domains of SecA"/>
    <property type="match status" value="1"/>
</dbReference>
<dbReference type="InterPro" id="IPR004027">
    <property type="entry name" value="SEC_C_motif"/>
</dbReference>
<keyword evidence="4 15" id="KW-1003">Cell membrane</keyword>
<gene>
    <name evidence="15 21" type="primary">secA</name>
    <name evidence="21" type="ORF">GTP41_15185</name>
</gene>
<dbReference type="GO" id="GO:0006605">
    <property type="term" value="P:protein targeting"/>
    <property type="evidence" value="ECO:0007669"/>
    <property type="project" value="UniProtKB-UniRule"/>
</dbReference>
<dbReference type="Pfam" id="PF01043">
    <property type="entry name" value="SecA_PP_bind"/>
    <property type="match status" value="1"/>
</dbReference>
<keyword evidence="12 15" id="KW-1278">Translocase</keyword>
<evidence type="ECO:0000256" key="1">
    <source>
        <dbReference type="ARBA" id="ARBA00001947"/>
    </source>
</evidence>
<feature type="domain" description="Helicase C-terminal" evidence="19">
    <location>
        <begin position="443"/>
        <end position="644"/>
    </location>
</feature>
<dbReference type="HAMAP" id="MF_01382">
    <property type="entry name" value="SecA"/>
    <property type="match status" value="1"/>
</dbReference>
<feature type="binding site" evidence="15">
    <location>
        <position position="85"/>
    </location>
    <ligand>
        <name>ATP</name>
        <dbReference type="ChEBI" id="CHEBI:30616"/>
    </ligand>
</feature>
<dbReference type="InterPro" id="IPR000185">
    <property type="entry name" value="SecA"/>
</dbReference>
<comment type="subunit">
    <text evidence="15">Monomer and homodimer. Part of the essential Sec protein translocation apparatus which comprises SecA, SecYEG and auxiliary proteins SecDF-YajC and YidC.</text>
</comment>
<dbReference type="GO" id="GO:0043952">
    <property type="term" value="P:protein transport by the Sec complex"/>
    <property type="evidence" value="ECO:0007669"/>
    <property type="project" value="TreeGrafter"/>
</dbReference>
<dbReference type="NCBIfam" id="NF009538">
    <property type="entry name" value="PRK12904.1"/>
    <property type="match status" value="1"/>
</dbReference>
<dbReference type="FunFam" id="3.90.1440.10:FF:000001">
    <property type="entry name" value="Preprotein translocase subunit SecA"/>
    <property type="match status" value="1"/>
</dbReference>
<dbReference type="Pfam" id="PF02810">
    <property type="entry name" value="SEC-C"/>
    <property type="match status" value="1"/>
</dbReference>
<protein>
    <recommendedName>
        <fullName evidence="15 16">Protein translocase subunit SecA</fullName>
        <ecNumber evidence="15">7.4.2.8</ecNumber>
    </recommendedName>
</protein>
<feature type="domain" description="SecA family profile" evidence="20">
    <location>
        <begin position="1"/>
        <end position="628"/>
    </location>
</feature>
<evidence type="ECO:0000256" key="15">
    <source>
        <dbReference type="HAMAP-Rule" id="MF_01382"/>
    </source>
</evidence>
<evidence type="ECO:0000256" key="7">
    <source>
        <dbReference type="ARBA" id="ARBA00022723"/>
    </source>
</evidence>
<keyword evidence="11 15" id="KW-0653">Protein transport</keyword>
<dbReference type="Gene3D" id="3.40.50.300">
    <property type="entry name" value="P-loop containing nucleotide triphosphate hydrolases"/>
    <property type="match status" value="2"/>
</dbReference>
<dbReference type="SUPFAM" id="SSF52540">
    <property type="entry name" value="P-loop containing nucleoside triphosphate hydrolases"/>
    <property type="match status" value="2"/>
</dbReference>
<evidence type="ECO:0000256" key="4">
    <source>
        <dbReference type="ARBA" id="ARBA00022475"/>
    </source>
</evidence>
<reference evidence="21 22" key="1">
    <citation type="submission" date="2019-12" db="EMBL/GenBank/DDBJ databases">
        <title>Novel species isolated from a subtropical stream in China.</title>
        <authorList>
            <person name="Lu H."/>
        </authorList>
    </citation>
    <scope>NUCLEOTIDE SEQUENCE [LARGE SCALE GENOMIC DNA]</scope>
    <source>
        <strain evidence="21 22">DS3</strain>
    </source>
</reference>
<dbReference type="GO" id="GO:0017038">
    <property type="term" value="P:protein import"/>
    <property type="evidence" value="ECO:0007669"/>
    <property type="project" value="InterPro"/>
</dbReference>
<evidence type="ECO:0000259" key="20">
    <source>
        <dbReference type="PROSITE" id="PS51196"/>
    </source>
</evidence>
<evidence type="ECO:0000256" key="13">
    <source>
        <dbReference type="ARBA" id="ARBA00023010"/>
    </source>
</evidence>
<dbReference type="GO" id="GO:0046872">
    <property type="term" value="F:metal ion binding"/>
    <property type="evidence" value="ECO:0007669"/>
    <property type="project" value="UniProtKB-KW"/>
</dbReference>
<dbReference type="CDD" id="cd17928">
    <property type="entry name" value="DEXDc_SecA"/>
    <property type="match status" value="1"/>
</dbReference>
<evidence type="ECO:0000256" key="3">
    <source>
        <dbReference type="ARBA" id="ARBA00022448"/>
    </source>
</evidence>
<keyword evidence="22" id="KW-1185">Reference proteome</keyword>
<dbReference type="InterPro" id="IPR036266">
    <property type="entry name" value="SecA_Wing/Scaffold_sf"/>
</dbReference>
<dbReference type="AlphaFoldDB" id="A0A6N9HJB3"/>
<keyword evidence="3 15" id="KW-0813">Transport</keyword>
<dbReference type="InterPro" id="IPR001650">
    <property type="entry name" value="Helicase_C-like"/>
</dbReference>
<dbReference type="InterPro" id="IPR044722">
    <property type="entry name" value="SecA_SF2_C"/>
</dbReference>
<dbReference type="FunFam" id="3.40.50.300:FF:000334">
    <property type="entry name" value="Protein translocase subunit SecA"/>
    <property type="match status" value="1"/>
</dbReference>
<dbReference type="NCBIfam" id="TIGR00963">
    <property type="entry name" value="secA"/>
    <property type="match status" value="1"/>
</dbReference>
<dbReference type="GO" id="GO:0005829">
    <property type="term" value="C:cytosol"/>
    <property type="evidence" value="ECO:0007669"/>
    <property type="project" value="TreeGrafter"/>
</dbReference>
<keyword evidence="9" id="KW-0862">Zinc</keyword>
<dbReference type="PRINTS" id="PR00906">
    <property type="entry name" value="SECA"/>
</dbReference>
<dbReference type="Pfam" id="PF21090">
    <property type="entry name" value="P-loop_SecA"/>
    <property type="match status" value="1"/>
</dbReference>
<evidence type="ECO:0000259" key="18">
    <source>
        <dbReference type="PROSITE" id="PS51192"/>
    </source>
</evidence>
<dbReference type="InterPro" id="IPR027417">
    <property type="entry name" value="P-loop_NTPase"/>
</dbReference>
<dbReference type="EC" id="7.4.2.8" evidence="15"/>
<evidence type="ECO:0000256" key="8">
    <source>
        <dbReference type="ARBA" id="ARBA00022741"/>
    </source>
</evidence>
<dbReference type="EMBL" id="WWCJ01000010">
    <property type="protein sequence ID" value="MYN03439.1"/>
    <property type="molecule type" value="Genomic_DNA"/>
</dbReference>
<evidence type="ECO:0000256" key="2">
    <source>
        <dbReference type="ARBA" id="ARBA00007650"/>
    </source>
</evidence>
<feature type="region of interest" description="Disordered" evidence="17">
    <location>
        <begin position="570"/>
        <end position="593"/>
    </location>
</feature>
<dbReference type="PROSITE" id="PS51196">
    <property type="entry name" value="SECA_MOTOR_DEAD"/>
    <property type="match status" value="1"/>
</dbReference>
<evidence type="ECO:0000313" key="22">
    <source>
        <dbReference type="Proteomes" id="UP000448575"/>
    </source>
</evidence>